<keyword evidence="7" id="KW-1185">Reference proteome</keyword>
<evidence type="ECO:0000256" key="2">
    <source>
        <dbReference type="ARBA" id="ARBA00022692"/>
    </source>
</evidence>
<feature type="transmembrane region" description="Helical" evidence="5">
    <location>
        <begin position="36"/>
        <end position="56"/>
    </location>
</feature>
<evidence type="ECO:0000256" key="3">
    <source>
        <dbReference type="ARBA" id="ARBA00022989"/>
    </source>
</evidence>
<gene>
    <name evidence="6" type="ORF">P3W85_10200</name>
</gene>
<comment type="caution">
    <text evidence="6">The sequence shown here is derived from an EMBL/GenBank/DDBJ whole genome shotgun (WGS) entry which is preliminary data.</text>
</comment>
<protein>
    <submittedName>
        <fullName evidence="6">SemiSWEET transporter</fullName>
    </submittedName>
</protein>
<evidence type="ECO:0000313" key="7">
    <source>
        <dbReference type="Proteomes" id="UP001216674"/>
    </source>
</evidence>
<keyword evidence="2 5" id="KW-0812">Transmembrane</keyword>
<evidence type="ECO:0000256" key="4">
    <source>
        <dbReference type="ARBA" id="ARBA00023136"/>
    </source>
</evidence>
<reference evidence="6 7" key="1">
    <citation type="submission" date="2023-03" db="EMBL/GenBank/DDBJ databases">
        <title>Draft assemblies of triclosan tolerant bacteria isolated from returned activated sludge.</title>
        <authorList>
            <person name="Van Hamelsveld S."/>
        </authorList>
    </citation>
    <scope>NUCLEOTIDE SEQUENCE [LARGE SCALE GENOMIC DNA]</scope>
    <source>
        <strain evidence="6 7">GW210010_S58</strain>
    </source>
</reference>
<name>A0ABT6AL36_9BURK</name>
<dbReference type="InterPro" id="IPR006603">
    <property type="entry name" value="PQ-loop_rpt"/>
</dbReference>
<comment type="subcellular location">
    <subcellularLocation>
        <location evidence="1">Membrane</location>
        <topology evidence="1">Multi-pass membrane protein</topology>
    </subcellularLocation>
</comment>
<evidence type="ECO:0000256" key="5">
    <source>
        <dbReference type="SAM" id="Phobius"/>
    </source>
</evidence>
<accession>A0ABT6AL36</accession>
<dbReference type="InterPro" id="IPR047662">
    <property type="entry name" value="SemiSWEET"/>
</dbReference>
<sequence>MTIEDMVGLLAGCCTTVAFVPQLVKIWRSRSASDISYGMYLVFILGVVLWLGYGVAIGSRPMVLANAAVLAQAIAVVILKRRFKS</sequence>
<dbReference type="RefSeq" id="WP_017224113.1">
    <property type="nucleotide sequence ID" value="NZ_JARJLM010000172.1"/>
</dbReference>
<dbReference type="Proteomes" id="UP001216674">
    <property type="component" value="Unassembled WGS sequence"/>
</dbReference>
<evidence type="ECO:0000313" key="6">
    <source>
        <dbReference type="EMBL" id="MDF3833316.1"/>
    </source>
</evidence>
<dbReference type="NCBIfam" id="NF037968">
    <property type="entry name" value="SemiSWEET_2"/>
    <property type="match status" value="1"/>
</dbReference>
<dbReference type="Gene3D" id="1.20.1280.290">
    <property type="match status" value="1"/>
</dbReference>
<keyword evidence="3 5" id="KW-1133">Transmembrane helix</keyword>
<dbReference type="Pfam" id="PF04193">
    <property type="entry name" value="PQ-loop"/>
    <property type="match status" value="1"/>
</dbReference>
<dbReference type="EMBL" id="JARJLM010000172">
    <property type="protein sequence ID" value="MDF3833316.1"/>
    <property type="molecule type" value="Genomic_DNA"/>
</dbReference>
<organism evidence="6 7">
    <name type="scientific">Cupriavidus basilensis</name>
    <dbReference type="NCBI Taxonomy" id="68895"/>
    <lineage>
        <taxon>Bacteria</taxon>
        <taxon>Pseudomonadati</taxon>
        <taxon>Pseudomonadota</taxon>
        <taxon>Betaproteobacteria</taxon>
        <taxon>Burkholderiales</taxon>
        <taxon>Burkholderiaceae</taxon>
        <taxon>Cupriavidus</taxon>
    </lineage>
</organism>
<keyword evidence="4 5" id="KW-0472">Membrane</keyword>
<feature type="transmembrane region" description="Helical" evidence="5">
    <location>
        <begin position="62"/>
        <end position="79"/>
    </location>
</feature>
<evidence type="ECO:0000256" key="1">
    <source>
        <dbReference type="ARBA" id="ARBA00004141"/>
    </source>
</evidence>
<proteinExistence type="predicted"/>